<gene>
    <name evidence="2" type="ORF">TanjilG_23135</name>
</gene>
<dbReference type="Gramene" id="OIV89870">
    <property type="protein sequence ID" value="OIV89870"/>
    <property type="gene ID" value="TanjilG_23135"/>
</dbReference>
<dbReference type="AlphaFoldDB" id="A0A1J7FPL4"/>
<feature type="region of interest" description="Disordered" evidence="1">
    <location>
        <begin position="41"/>
        <end position="65"/>
    </location>
</feature>
<protein>
    <submittedName>
        <fullName evidence="2">Uncharacterized protein</fullName>
    </submittedName>
</protein>
<keyword evidence="3" id="KW-1185">Reference proteome</keyword>
<accession>A0A1J7FPL4</accession>
<name>A0A1J7FPL4_LUPAN</name>
<evidence type="ECO:0000313" key="3">
    <source>
        <dbReference type="Proteomes" id="UP000188354"/>
    </source>
</evidence>
<evidence type="ECO:0000256" key="1">
    <source>
        <dbReference type="SAM" id="MobiDB-lite"/>
    </source>
</evidence>
<proteinExistence type="predicted"/>
<reference evidence="2 3" key="1">
    <citation type="journal article" date="2017" name="Plant Biotechnol. J.">
        <title>A comprehensive draft genome sequence for lupin (Lupinus angustifolius), an emerging health food: insights into plant-microbe interactions and legume evolution.</title>
        <authorList>
            <person name="Hane J.K."/>
            <person name="Ming Y."/>
            <person name="Kamphuis L.G."/>
            <person name="Nelson M.N."/>
            <person name="Garg G."/>
            <person name="Atkins C.A."/>
            <person name="Bayer P.E."/>
            <person name="Bravo A."/>
            <person name="Bringans S."/>
            <person name="Cannon S."/>
            <person name="Edwards D."/>
            <person name="Foley R."/>
            <person name="Gao L.L."/>
            <person name="Harrison M.J."/>
            <person name="Huang W."/>
            <person name="Hurgobin B."/>
            <person name="Li S."/>
            <person name="Liu C.W."/>
            <person name="McGrath A."/>
            <person name="Morahan G."/>
            <person name="Murray J."/>
            <person name="Weller J."/>
            <person name="Jian J."/>
            <person name="Singh K.B."/>
        </authorList>
    </citation>
    <scope>NUCLEOTIDE SEQUENCE [LARGE SCALE GENOMIC DNA]</scope>
    <source>
        <strain evidence="3">cv. Tanjil</strain>
        <tissue evidence="2">Whole plant</tissue>
    </source>
</reference>
<evidence type="ECO:0000313" key="2">
    <source>
        <dbReference type="EMBL" id="OIV89870.1"/>
    </source>
</evidence>
<sequence>MVALEPQFGGEKTSSGAATLGCNGAARSVVVANTRDIMFPNEGTAGADPCSSFSGRFVDETSDIS</sequence>
<dbReference type="Proteomes" id="UP000188354">
    <property type="component" value="Unassembled WGS sequence"/>
</dbReference>
<dbReference type="EMBL" id="KV862226">
    <property type="protein sequence ID" value="OIV89870.1"/>
    <property type="molecule type" value="Genomic_DNA"/>
</dbReference>
<organism evidence="2 3">
    <name type="scientific">Lupinus angustifolius</name>
    <name type="common">Narrow-leaved blue lupine</name>
    <dbReference type="NCBI Taxonomy" id="3871"/>
    <lineage>
        <taxon>Eukaryota</taxon>
        <taxon>Viridiplantae</taxon>
        <taxon>Streptophyta</taxon>
        <taxon>Embryophyta</taxon>
        <taxon>Tracheophyta</taxon>
        <taxon>Spermatophyta</taxon>
        <taxon>Magnoliopsida</taxon>
        <taxon>eudicotyledons</taxon>
        <taxon>Gunneridae</taxon>
        <taxon>Pentapetalae</taxon>
        <taxon>rosids</taxon>
        <taxon>fabids</taxon>
        <taxon>Fabales</taxon>
        <taxon>Fabaceae</taxon>
        <taxon>Papilionoideae</taxon>
        <taxon>50 kb inversion clade</taxon>
        <taxon>genistoids sensu lato</taxon>
        <taxon>core genistoids</taxon>
        <taxon>Genisteae</taxon>
        <taxon>Lupinus</taxon>
    </lineage>
</organism>